<sequence length="543" mass="63094">MNYYISKENVLNSIDYFENLQVDPDSSLFLFLLSKRIGISHSFPVTYKSGSLSEEQKTDYLKSLWMLGGLFDSTEKPKSKVLMFPNGFRKLELYQPATEFTRIIGRIKDTIEKKNFNIPIYEDNNSNLTLKHNYQEILEEYYLKGNRISLSHFTAWVLRFTRFEFEHEPNEKEFTRVLEKVIKKLFKINKKDFLWLFDDDISFNRIAPSKTIIKGSEIRDKFEFDTKKQPEVESISTSEEYQQNLLTKEETTQYLALSGDNPSDKEILDTLLYKKQIVLTGVPGVGKSRYTNLLKNSGEFAETEMVQFHANYSYEDFIGSETLTVNDQNATIVSTQKGLFLDFVEKAKQDKNNKYLFVIDELNRGNIAEIFGETILTLDRGYSVKLSRPIKGIKELNIPDNLYIVGTMNTSDRNIAFLDLAIRRRFAFINLLPNYDFLSEKVILEDFDLGNILKIINQRILETLGDSELILGQSYFIPNKTGDDFIWNFEEFKNQFNFVLLPTLVEYSFNDINAINTIVGENLADGIQDIDEFKIAFQAEFQV</sequence>
<protein>
    <submittedName>
        <fullName evidence="2">5-methylcytosine-specific restriction protein B</fullName>
        <ecNumber evidence="2">3.1.21.-</ecNumber>
    </submittedName>
</protein>
<dbReference type="SUPFAM" id="SSF52540">
    <property type="entry name" value="P-loop containing nucleoside triphosphate hydrolases"/>
    <property type="match status" value="1"/>
</dbReference>
<evidence type="ECO:0000313" key="2">
    <source>
        <dbReference type="EMBL" id="MBM7713339.1"/>
    </source>
</evidence>
<dbReference type="InterPro" id="IPR052934">
    <property type="entry name" value="Methyl-DNA_Rec/Restrict_Enz"/>
</dbReference>
<accession>A0ABS2R188</accession>
<dbReference type="PANTHER" id="PTHR37291">
    <property type="entry name" value="5-METHYLCYTOSINE-SPECIFIC RESTRICTION ENZYME B"/>
    <property type="match status" value="1"/>
</dbReference>
<feature type="domain" description="ATPase dynein-related AAA" evidence="1">
    <location>
        <begin position="277"/>
        <end position="426"/>
    </location>
</feature>
<dbReference type="EMBL" id="JAFBFH010000001">
    <property type="protein sequence ID" value="MBM7713339.1"/>
    <property type="molecule type" value="Genomic_DNA"/>
</dbReference>
<reference evidence="2 3" key="1">
    <citation type="submission" date="2021-01" db="EMBL/GenBank/DDBJ databases">
        <title>Genomic Encyclopedia of Type Strains, Phase IV (KMG-IV): sequencing the most valuable type-strain genomes for metagenomic binning, comparative biology and taxonomic classification.</title>
        <authorList>
            <person name="Goeker M."/>
        </authorList>
    </citation>
    <scope>NUCLEOTIDE SEQUENCE [LARGE SCALE GENOMIC DNA]</scope>
    <source>
        <strain evidence="2 3">DSM 105453</strain>
    </source>
</reference>
<dbReference type="Gene3D" id="3.40.50.300">
    <property type="entry name" value="P-loop containing nucleotide triphosphate hydrolases"/>
    <property type="match status" value="1"/>
</dbReference>
<proteinExistence type="predicted"/>
<comment type="caution">
    <text evidence="2">The sequence shown here is derived from an EMBL/GenBank/DDBJ whole genome shotgun (WGS) entry which is preliminary data.</text>
</comment>
<dbReference type="RefSeq" id="WP_205178062.1">
    <property type="nucleotide sequence ID" value="NZ_JAFBFH010000001.1"/>
</dbReference>
<evidence type="ECO:0000259" key="1">
    <source>
        <dbReference type="Pfam" id="PF07728"/>
    </source>
</evidence>
<name>A0ABS2R188_9BACI</name>
<dbReference type="EC" id="3.1.21.-" evidence="2"/>
<keyword evidence="2" id="KW-0378">Hydrolase</keyword>
<dbReference type="Proteomes" id="UP000823485">
    <property type="component" value="Unassembled WGS sequence"/>
</dbReference>
<gene>
    <name evidence="2" type="ORF">JOC94_000305</name>
</gene>
<organism evidence="2 3">
    <name type="scientific">Siminovitchia thermophila</name>
    <dbReference type="NCBI Taxonomy" id="1245522"/>
    <lineage>
        <taxon>Bacteria</taxon>
        <taxon>Bacillati</taxon>
        <taxon>Bacillota</taxon>
        <taxon>Bacilli</taxon>
        <taxon>Bacillales</taxon>
        <taxon>Bacillaceae</taxon>
        <taxon>Siminovitchia</taxon>
    </lineage>
</organism>
<dbReference type="GO" id="GO:0016787">
    <property type="term" value="F:hydrolase activity"/>
    <property type="evidence" value="ECO:0007669"/>
    <property type="project" value="UniProtKB-KW"/>
</dbReference>
<keyword evidence="3" id="KW-1185">Reference proteome</keyword>
<dbReference type="PANTHER" id="PTHR37291:SF1">
    <property type="entry name" value="TYPE IV METHYL-DIRECTED RESTRICTION ENZYME ECOKMCRB SUBUNIT"/>
    <property type="match status" value="1"/>
</dbReference>
<dbReference type="InterPro" id="IPR011704">
    <property type="entry name" value="ATPase_dyneun-rel_AAA"/>
</dbReference>
<dbReference type="Pfam" id="PF07728">
    <property type="entry name" value="AAA_5"/>
    <property type="match status" value="1"/>
</dbReference>
<evidence type="ECO:0000313" key="3">
    <source>
        <dbReference type="Proteomes" id="UP000823485"/>
    </source>
</evidence>
<dbReference type="InterPro" id="IPR027417">
    <property type="entry name" value="P-loop_NTPase"/>
</dbReference>